<keyword evidence="1" id="KW-0663">Pyridoxal phosphate</keyword>
<dbReference type="SUPFAM" id="SSF53383">
    <property type="entry name" value="PLP-dependent transferases"/>
    <property type="match status" value="1"/>
</dbReference>
<evidence type="ECO:0000256" key="1">
    <source>
        <dbReference type="ARBA" id="ARBA00022898"/>
    </source>
</evidence>
<accession>A0A8T2U8T3</accession>
<organism evidence="3 4">
    <name type="scientific">Ceratopteris richardii</name>
    <name type="common">Triangle waterfern</name>
    <dbReference type="NCBI Taxonomy" id="49495"/>
    <lineage>
        <taxon>Eukaryota</taxon>
        <taxon>Viridiplantae</taxon>
        <taxon>Streptophyta</taxon>
        <taxon>Embryophyta</taxon>
        <taxon>Tracheophyta</taxon>
        <taxon>Polypodiopsida</taxon>
        <taxon>Polypodiidae</taxon>
        <taxon>Polypodiales</taxon>
        <taxon>Pteridineae</taxon>
        <taxon>Pteridaceae</taxon>
        <taxon>Parkerioideae</taxon>
        <taxon>Ceratopteris</taxon>
    </lineage>
</organism>
<feature type="domain" description="Aminotransferase class V" evidence="2">
    <location>
        <begin position="71"/>
        <end position="365"/>
    </location>
</feature>
<gene>
    <name evidence="3" type="ORF">KP509_07G015600</name>
</gene>
<sequence>MLELAEEADGQDINSFISREFLAHHESSMARLNNGSFGCCPLSVQAAQSKWASLWLRQPDRFYFGPLQDGFLNSRRAVASLIHAHRVDQVVLVDNATVAVSMVLQKFVWRFFEGHYQKGDMVMALNFSYGSVKKALKAYLERAGAHLIEVCLPFPVKSKDEIVAAFLTTLHQVKVESARRVRLALIDHVTSMPSFVLPVKELVSLCRREGVDEVFVDGAHAIGNVDINVEEIGADYYTSNMHKWLFNPPSAAFLYCKPEHLQELHHPIPAHNYQKGLSNECEWVGTRDYSAQLTVVDAIEFFKKFKGGVRAVQEHNHHNVVCMGVLLADAWGTECGTSADLSSSMIMVGLPNAVGVRSEDDAVVLRTRLREEFSIEVPVYYAWGMQQLPHHVASSVASESISHQEMPPHFAAYVRISHQIYNSIADYEKLRDAVRLLVAENKNCQ</sequence>
<evidence type="ECO:0000313" key="3">
    <source>
        <dbReference type="EMBL" id="KAH7432257.1"/>
    </source>
</evidence>
<reference evidence="3" key="1">
    <citation type="submission" date="2021-08" db="EMBL/GenBank/DDBJ databases">
        <title>WGS assembly of Ceratopteris richardii.</title>
        <authorList>
            <person name="Marchant D.B."/>
            <person name="Chen G."/>
            <person name="Jenkins J."/>
            <person name="Shu S."/>
            <person name="Leebens-Mack J."/>
            <person name="Grimwood J."/>
            <person name="Schmutz J."/>
            <person name="Soltis P."/>
            <person name="Soltis D."/>
            <person name="Chen Z.-H."/>
        </authorList>
    </citation>
    <scope>NUCLEOTIDE SEQUENCE</scope>
    <source>
        <strain evidence="3">Whitten #5841</strain>
        <tissue evidence="3">Leaf</tissue>
    </source>
</reference>
<dbReference type="OrthoDB" id="5978656at2759"/>
<dbReference type="InterPro" id="IPR000192">
    <property type="entry name" value="Aminotrans_V_dom"/>
</dbReference>
<comment type="caution">
    <text evidence="3">The sequence shown here is derived from an EMBL/GenBank/DDBJ whole genome shotgun (WGS) entry which is preliminary data.</text>
</comment>
<dbReference type="Pfam" id="PF00266">
    <property type="entry name" value="Aminotran_5"/>
    <property type="match status" value="1"/>
</dbReference>
<keyword evidence="4" id="KW-1185">Reference proteome</keyword>
<dbReference type="OMA" id="DDHRANG"/>
<dbReference type="EMBL" id="CM035412">
    <property type="protein sequence ID" value="KAH7432257.1"/>
    <property type="molecule type" value="Genomic_DNA"/>
</dbReference>
<evidence type="ECO:0000313" key="4">
    <source>
        <dbReference type="Proteomes" id="UP000825935"/>
    </source>
</evidence>
<name>A0A8T2U8T3_CERRI</name>
<dbReference type="AlphaFoldDB" id="A0A8T2U8T3"/>
<dbReference type="InterPro" id="IPR015421">
    <property type="entry name" value="PyrdxlP-dep_Trfase_major"/>
</dbReference>
<protein>
    <recommendedName>
        <fullName evidence="2">Aminotransferase class V domain-containing protein</fullName>
    </recommendedName>
</protein>
<dbReference type="InterPro" id="IPR015424">
    <property type="entry name" value="PyrdxlP-dep_Trfase"/>
</dbReference>
<evidence type="ECO:0000259" key="2">
    <source>
        <dbReference type="Pfam" id="PF00266"/>
    </source>
</evidence>
<dbReference type="PANTHER" id="PTHR43092:SF2">
    <property type="entry name" value="HERCYNYLCYSTEINE SULFOXIDE LYASE"/>
    <property type="match status" value="1"/>
</dbReference>
<dbReference type="Gene3D" id="3.40.640.10">
    <property type="entry name" value="Type I PLP-dependent aspartate aminotransferase-like (Major domain)"/>
    <property type="match status" value="1"/>
</dbReference>
<proteinExistence type="predicted"/>
<dbReference type="PANTHER" id="PTHR43092">
    <property type="entry name" value="L-CYSTEINE DESULFHYDRASE"/>
    <property type="match status" value="1"/>
</dbReference>
<dbReference type="Proteomes" id="UP000825935">
    <property type="component" value="Chromosome 7"/>
</dbReference>